<dbReference type="EMBL" id="BIFH01000019">
    <property type="protein sequence ID" value="GCD95869.1"/>
    <property type="molecule type" value="Genomic_DNA"/>
</dbReference>
<evidence type="ECO:0000313" key="4">
    <source>
        <dbReference type="Proteomes" id="UP000286931"/>
    </source>
</evidence>
<comment type="caution">
    <text evidence="3">The sequence shown here is derived from an EMBL/GenBank/DDBJ whole genome shotgun (WGS) entry which is preliminary data.</text>
</comment>
<name>A0A401YMZ0_9ACTN</name>
<keyword evidence="4" id="KW-1185">Reference proteome</keyword>
<gene>
    <name evidence="3" type="ORF">EHYA_03553</name>
</gene>
<accession>A0A401YMZ0</accession>
<keyword evidence="2" id="KW-1133">Transmembrane helix</keyword>
<reference evidence="3 4" key="1">
    <citation type="submission" date="2018-12" db="EMBL/GenBank/DDBJ databases">
        <title>Draft genome sequence of Embleya hyalina NBRC 13850T.</title>
        <authorList>
            <person name="Komaki H."/>
            <person name="Hosoyama A."/>
            <person name="Kimura A."/>
            <person name="Ichikawa N."/>
            <person name="Tamura T."/>
        </authorList>
    </citation>
    <scope>NUCLEOTIDE SEQUENCE [LARGE SCALE GENOMIC DNA]</scope>
    <source>
        <strain evidence="3 4">NBRC 13850</strain>
    </source>
</reference>
<protein>
    <submittedName>
        <fullName evidence="3">Uncharacterized protein</fullName>
    </submittedName>
</protein>
<feature type="region of interest" description="Disordered" evidence="1">
    <location>
        <begin position="406"/>
        <end position="514"/>
    </location>
</feature>
<evidence type="ECO:0000256" key="2">
    <source>
        <dbReference type="SAM" id="Phobius"/>
    </source>
</evidence>
<sequence>MTRRSRPAAAHDAPEGTLRATTLAHRRHGDRRRVVPGRLAKVVAACAVVTLVVAALAPNHRGHPGTRVRLGSGALWLASNHPAQATLLDGASVRVTTNIAFRSDGDDRVRTAQLGTTGYVVGPQGGVTRIDGATGRLTVGADPWPESGPTELRVTPTALYIIDTRGGRFATVNPETLKAIGPVTYSSTRGAEQTVTLVDTGGRGTPGAGPWFVDRSSGSIWTAYTGGPTETGAGPGARITTAADRPVVVDPAGRRAIPLAPDTGVPSGPSIELPGVDAGDDITVGTSDAPHVLITSKASGHLLSCSTTAERRCHAAVLVDEPGSDVFGIPVEVDGRAYIPNLTRGTVSIVELRGDGTMGAVHTVPLTAAGTDVELAVRDGLVFFNEPDADLAGIIDPTGRVRTVAKRGTATASAATTPSTALSSDTSSASRPPTTAGPRTATASESSARKTPPPGITGTATTPTGGKPGNSPGKATSTPRAPGGDKPGYTPVKTSLTPQTPTSRGPSACPAAGSGVRVPVEQINGGGGYDFCDTVVLDSRDPIHNKGRLDTSGRVSGTLPRGQSLAIITVPERAGCDTNGVHGQGTYYHLVTVGREGSWHGTQFATWPASVTLRITYYVVIAPDTVLNTFIHNESARANGDKNPGAPSITGMTKLATFAWQGHSTLPPKC</sequence>
<evidence type="ECO:0000256" key="1">
    <source>
        <dbReference type="SAM" id="MobiDB-lite"/>
    </source>
</evidence>
<dbReference type="AlphaFoldDB" id="A0A401YMZ0"/>
<feature type="transmembrane region" description="Helical" evidence="2">
    <location>
        <begin position="39"/>
        <end position="57"/>
    </location>
</feature>
<keyword evidence="2" id="KW-0472">Membrane</keyword>
<evidence type="ECO:0000313" key="3">
    <source>
        <dbReference type="EMBL" id="GCD95869.1"/>
    </source>
</evidence>
<organism evidence="3 4">
    <name type="scientific">Embleya hyalina</name>
    <dbReference type="NCBI Taxonomy" id="516124"/>
    <lineage>
        <taxon>Bacteria</taxon>
        <taxon>Bacillati</taxon>
        <taxon>Actinomycetota</taxon>
        <taxon>Actinomycetes</taxon>
        <taxon>Kitasatosporales</taxon>
        <taxon>Streptomycetaceae</taxon>
        <taxon>Embleya</taxon>
    </lineage>
</organism>
<feature type="compositionally biased region" description="Low complexity" evidence="1">
    <location>
        <begin position="456"/>
        <end position="465"/>
    </location>
</feature>
<proteinExistence type="predicted"/>
<feature type="compositionally biased region" description="Low complexity" evidence="1">
    <location>
        <begin position="409"/>
        <end position="444"/>
    </location>
</feature>
<feature type="compositionally biased region" description="Polar residues" evidence="1">
    <location>
        <begin position="492"/>
        <end position="505"/>
    </location>
</feature>
<keyword evidence="2" id="KW-0812">Transmembrane</keyword>
<dbReference type="Proteomes" id="UP000286931">
    <property type="component" value="Unassembled WGS sequence"/>
</dbReference>